<dbReference type="InterPro" id="IPR012674">
    <property type="entry name" value="Calycin"/>
</dbReference>
<name>A0A224YCK3_9ACAR</name>
<evidence type="ECO:0000256" key="1">
    <source>
        <dbReference type="SAM" id="Phobius"/>
    </source>
</evidence>
<dbReference type="EMBL" id="GFPF01004290">
    <property type="protein sequence ID" value="MAA15436.1"/>
    <property type="molecule type" value="Transcribed_RNA"/>
</dbReference>
<keyword evidence="1" id="KW-0472">Membrane</keyword>
<organism evidence="2">
    <name type="scientific">Rhipicephalus zambeziensis</name>
    <dbReference type="NCBI Taxonomy" id="60191"/>
    <lineage>
        <taxon>Eukaryota</taxon>
        <taxon>Metazoa</taxon>
        <taxon>Ecdysozoa</taxon>
        <taxon>Arthropoda</taxon>
        <taxon>Chelicerata</taxon>
        <taxon>Arachnida</taxon>
        <taxon>Acari</taxon>
        <taxon>Parasitiformes</taxon>
        <taxon>Ixodida</taxon>
        <taxon>Ixodoidea</taxon>
        <taxon>Ixodidae</taxon>
        <taxon>Rhipicephalinae</taxon>
        <taxon>Rhipicephalus</taxon>
        <taxon>Rhipicephalus</taxon>
    </lineage>
</organism>
<keyword evidence="1" id="KW-1133">Transmembrane helix</keyword>
<protein>
    <submittedName>
        <fullName evidence="2">Lipocalin</fullName>
    </submittedName>
</protein>
<keyword evidence="1" id="KW-0812">Transmembrane</keyword>
<evidence type="ECO:0000313" key="2">
    <source>
        <dbReference type="EMBL" id="MAA15436.1"/>
    </source>
</evidence>
<dbReference type="Gene3D" id="2.40.128.20">
    <property type="match status" value="1"/>
</dbReference>
<reference evidence="2" key="1">
    <citation type="journal article" date="2017" name="Parasit. Vectors">
        <title>Sialotranscriptomics of Rhipicephalus zambeziensis reveals intricate expression profiles of secretory proteins and suggests tight temporal transcriptional regulation during blood-feeding.</title>
        <authorList>
            <person name="de Castro M.H."/>
            <person name="de Klerk D."/>
            <person name="Pienaar R."/>
            <person name="Rees D.J.G."/>
            <person name="Mans B.J."/>
        </authorList>
    </citation>
    <scope>NUCLEOTIDE SEQUENCE</scope>
    <source>
        <tissue evidence="2">Salivary glands</tissue>
    </source>
</reference>
<sequence>MTVIILLASVVSRRTHHTDGAPDREKRYISTIMACNISLIVTLLCWLPTVCMAARGRGSQTFEREFNTLGFLRDRNEIYLVGFSRALSNTTFKCMKSIFRYQTPKGFVVQRDLVYEKLIQDTLSERFDQPQDDQTKTTPSQQVTLTLKFWLENNSQRQFLRISTEGHKIQGITVSQRFDVVHASDMCLIVGKRPSSNGKYYCTFWMIKNYVGTRRAACSFIFNDYCIDPVNKDEEIKLNCLSNSG</sequence>
<accession>A0A224YCK3</accession>
<feature type="transmembrane region" description="Helical" evidence="1">
    <location>
        <begin position="28"/>
        <end position="47"/>
    </location>
</feature>
<dbReference type="AlphaFoldDB" id="A0A224YCK3"/>
<proteinExistence type="predicted"/>